<dbReference type="Proteomes" id="UP000823910">
    <property type="component" value="Unassembled WGS sequence"/>
</dbReference>
<protein>
    <submittedName>
        <fullName evidence="8">Aminotransferase class I/II-fold pyridoxal phosphate-dependent enzyme</fullName>
    </submittedName>
</protein>
<dbReference type="InterPro" id="IPR004839">
    <property type="entry name" value="Aminotransferase_I/II_large"/>
</dbReference>
<keyword evidence="6" id="KW-0663">Pyridoxal phosphate</keyword>
<dbReference type="PANTHER" id="PTHR11879:SF22">
    <property type="entry name" value="ASPARTATE AMINOTRANSFERASE, MITOCHONDRIAL"/>
    <property type="match status" value="1"/>
</dbReference>
<keyword evidence="5" id="KW-0808">Transferase</keyword>
<proteinExistence type="inferred from homology"/>
<evidence type="ECO:0000259" key="7">
    <source>
        <dbReference type="Pfam" id="PF00155"/>
    </source>
</evidence>
<dbReference type="SUPFAM" id="SSF53383">
    <property type="entry name" value="PLP-dependent transferases"/>
    <property type="match status" value="1"/>
</dbReference>
<dbReference type="GO" id="GO:0042802">
    <property type="term" value="F:identical protein binding"/>
    <property type="evidence" value="ECO:0007669"/>
    <property type="project" value="TreeGrafter"/>
</dbReference>
<comment type="cofactor">
    <cofactor evidence="1">
        <name>pyridoxal 5'-phosphate</name>
        <dbReference type="ChEBI" id="CHEBI:597326"/>
    </cofactor>
</comment>
<dbReference type="CDD" id="cd00609">
    <property type="entry name" value="AAT_like"/>
    <property type="match status" value="1"/>
</dbReference>
<evidence type="ECO:0000256" key="4">
    <source>
        <dbReference type="ARBA" id="ARBA00022576"/>
    </source>
</evidence>
<keyword evidence="4 8" id="KW-0032">Aminotransferase</keyword>
<reference evidence="8" key="1">
    <citation type="journal article" date="2021" name="PeerJ">
        <title>Extensive microbial diversity within the chicken gut microbiome revealed by metagenomics and culture.</title>
        <authorList>
            <person name="Gilroy R."/>
            <person name="Ravi A."/>
            <person name="Getino M."/>
            <person name="Pursley I."/>
            <person name="Horton D.L."/>
            <person name="Alikhan N.F."/>
            <person name="Baker D."/>
            <person name="Gharbi K."/>
            <person name="Hall N."/>
            <person name="Watson M."/>
            <person name="Adriaenssens E.M."/>
            <person name="Foster-Nyarko E."/>
            <person name="Jarju S."/>
            <person name="Secka A."/>
            <person name="Antonio M."/>
            <person name="Oren A."/>
            <person name="Chaudhuri R.R."/>
            <person name="La Ragione R."/>
            <person name="Hildebrand F."/>
            <person name="Pallen M.J."/>
        </authorList>
    </citation>
    <scope>NUCLEOTIDE SEQUENCE</scope>
    <source>
        <strain evidence="8">CHK180-15479</strain>
    </source>
</reference>
<dbReference type="InterPro" id="IPR015421">
    <property type="entry name" value="PyrdxlP-dep_Trfase_major"/>
</dbReference>
<sequence length="422" mass="47434">MNYVTFSPHADRENAMDTISAVSQMAREAIRKYGADAVINSTMGECQDDKGNLMVLPTVERLLRQAPVTDICAYAPMGGIPGFNEAVQISLFGQIEKRWFVESVPTPGGCGALRHAVWNFLEDGEAVLSTDYHWGPYREICQEHNRRFCTFSMFNDAGKFNTEAFRAAAEKILEQQPRLLVILNTPANNPTGYSMTKEEMERVMNILRRLAEEPTRKITLCLDVSYIDFAGSFEESRAVFDAIGEFPPNMLVTLVFSMSKSYTMCGMRCGAIVCLSPEKAAAERFKQVMSVSSRATWSNVVRLAQKVLVEICSDPALKQQTDREREHFKQIIDERGALFLQAAREAGIVCRPYDHGYFLTILCRNPARTAQILQKRQIYVVPMANGLRFSPCAVSSEKCRKAPALIKEAIEEVEEIDANSRF</sequence>
<dbReference type="InterPro" id="IPR015424">
    <property type="entry name" value="PyrdxlP-dep_Trfase"/>
</dbReference>
<dbReference type="Gene3D" id="3.90.1150.10">
    <property type="entry name" value="Aspartate Aminotransferase, domain 1"/>
    <property type="match status" value="1"/>
</dbReference>
<dbReference type="GO" id="GO:0008483">
    <property type="term" value="F:transaminase activity"/>
    <property type="evidence" value="ECO:0007669"/>
    <property type="project" value="UniProtKB-KW"/>
</dbReference>
<comment type="subunit">
    <text evidence="3">Homodimer.</text>
</comment>
<comment type="similarity">
    <text evidence="2">Belongs to the class-I pyridoxal-phosphate-dependent aminotransferase family.</text>
</comment>
<dbReference type="AlphaFoldDB" id="A0A9D2SIA2"/>
<dbReference type="PANTHER" id="PTHR11879">
    <property type="entry name" value="ASPARTATE AMINOTRANSFERASE"/>
    <property type="match status" value="1"/>
</dbReference>
<evidence type="ECO:0000313" key="9">
    <source>
        <dbReference type="Proteomes" id="UP000823910"/>
    </source>
</evidence>
<evidence type="ECO:0000313" key="8">
    <source>
        <dbReference type="EMBL" id="HJC06204.1"/>
    </source>
</evidence>
<comment type="caution">
    <text evidence="8">The sequence shown here is derived from an EMBL/GenBank/DDBJ whole genome shotgun (WGS) entry which is preliminary data.</text>
</comment>
<evidence type="ECO:0000256" key="2">
    <source>
        <dbReference type="ARBA" id="ARBA00007441"/>
    </source>
</evidence>
<dbReference type="InterPro" id="IPR015422">
    <property type="entry name" value="PyrdxlP-dep_Trfase_small"/>
</dbReference>
<evidence type="ECO:0000256" key="5">
    <source>
        <dbReference type="ARBA" id="ARBA00022679"/>
    </source>
</evidence>
<evidence type="ECO:0000256" key="3">
    <source>
        <dbReference type="ARBA" id="ARBA00011738"/>
    </source>
</evidence>
<organism evidence="8 9">
    <name type="scientific">Candidatus Enterocloster excrementipullorum</name>
    <dbReference type="NCBI Taxonomy" id="2838559"/>
    <lineage>
        <taxon>Bacteria</taxon>
        <taxon>Bacillati</taxon>
        <taxon>Bacillota</taxon>
        <taxon>Clostridia</taxon>
        <taxon>Lachnospirales</taxon>
        <taxon>Lachnospiraceae</taxon>
        <taxon>Enterocloster</taxon>
    </lineage>
</organism>
<dbReference type="Gene3D" id="3.40.640.10">
    <property type="entry name" value="Type I PLP-dependent aspartate aminotransferase-like (Major domain)"/>
    <property type="match status" value="1"/>
</dbReference>
<gene>
    <name evidence="8" type="ORF">H9704_08630</name>
</gene>
<evidence type="ECO:0000256" key="6">
    <source>
        <dbReference type="ARBA" id="ARBA00022898"/>
    </source>
</evidence>
<dbReference type="GO" id="GO:0006520">
    <property type="term" value="P:amino acid metabolic process"/>
    <property type="evidence" value="ECO:0007669"/>
    <property type="project" value="InterPro"/>
</dbReference>
<name>A0A9D2SIA2_9FIRM</name>
<dbReference type="InterPro" id="IPR000796">
    <property type="entry name" value="Asp_trans"/>
</dbReference>
<feature type="domain" description="Aminotransferase class I/classII large" evidence="7">
    <location>
        <begin position="39"/>
        <end position="402"/>
    </location>
</feature>
<dbReference type="GO" id="GO:0030170">
    <property type="term" value="F:pyridoxal phosphate binding"/>
    <property type="evidence" value="ECO:0007669"/>
    <property type="project" value="InterPro"/>
</dbReference>
<reference evidence="8" key="2">
    <citation type="submission" date="2021-04" db="EMBL/GenBank/DDBJ databases">
        <authorList>
            <person name="Gilroy R."/>
        </authorList>
    </citation>
    <scope>NUCLEOTIDE SEQUENCE</scope>
    <source>
        <strain evidence="8">CHK180-15479</strain>
    </source>
</reference>
<dbReference type="Pfam" id="PF00155">
    <property type="entry name" value="Aminotran_1_2"/>
    <property type="match status" value="1"/>
</dbReference>
<dbReference type="EMBL" id="DWWT01000039">
    <property type="protein sequence ID" value="HJC06204.1"/>
    <property type="molecule type" value="Genomic_DNA"/>
</dbReference>
<evidence type="ECO:0000256" key="1">
    <source>
        <dbReference type="ARBA" id="ARBA00001933"/>
    </source>
</evidence>
<accession>A0A9D2SIA2</accession>